<dbReference type="Proteomes" id="UP000786811">
    <property type="component" value="Unassembled WGS sequence"/>
</dbReference>
<sequence length="164" mass="19468">MNINFGFFLCLFIPILIFHNDPENNSDQEFNSLKFRILLWAGFFSSFYVFPIDEECFDTAIYFAQQGFKIFQALRIFFFNLLLIYGFLEGSVSVFFMADILHAKKSFSLTLIEITSVVIIIMYFFDLYERMTEILYHWILMIVTECFFLSSIDKVITTLRNSFL</sequence>
<evidence type="ECO:0000313" key="3">
    <source>
        <dbReference type="Proteomes" id="UP000786811"/>
    </source>
</evidence>
<reference evidence="2" key="1">
    <citation type="submission" date="2021-04" db="EMBL/GenBank/DDBJ databases">
        <authorList>
            <person name="Chebbi M.A.C M."/>
        </authorList>
    </citation>
    <scope>NUCLEOTIDE SEQUENCE</scope>
</reference>
<feature type="transmembrane region" description="Helical" evidence="1">
    <location>
        <begin position="70"/>
        <end position="88"/>
    </location>
</feature>
<keyword evidence="1" id="KW-0472">Membrane</keyword>
<keyword evidence="1" id="KW-0812">Transmembrane</keyword>
<accession>A0A8J2MT71</accession>
<evidence type="ECO:0000256" key="1">
    <source>
        <dbReference type="SAM" id="Phobius"/>
    </source>
</evidence>
<dbReference type="EMBL" id="CAJNRD030001120">
    <property type="protein sequence ID" value="CAG5093767.1"/>
    <property type="molecule type" value="Genomic_DNA"/>
</dbReference>
<feature type="transmembrane region" description="Helical" evidence="1">
    <location>
        <begin position="6"/>
        <end position="21"/>
    </location>
</feature>
<feature type="transmembrane region" description="Helical" evidence="1">
    <location>
        <begin position="109"/>
        <end position="128"/>
    </location>
</feature>
<proteinExistence type="predicted"/>
<organism evidence="2 3">
    <name type="scientific">Cotesia congregata</name>
    <name type="common">Parasitoid wasp</name>
    <name type="synonym">Apanteles congregatus</name>
    <dbReference type="NCBI Taxonomy" id="51543"/>
    <lineage>
        <taxon>Eukaryota</taxon>
        <taxon>Metazoa</taxon>
        <taxon>Ecdysozoa</taxon>
        <taxon>Arthropoda</taxon>
        <taxon>Hexapoda</taxon>
        <taxon>Insecta</taxon>
        <taxon>Pterygota</taxon>
        <taxon>Neoptera</taxon>
        <taxon>Endopterygota</taxon>
        <taxon>Hymenoptera</taxon>
        <taxon>Apocrita</taxon>
        <taxon>Ichneumonoidea</taxon>
        <taxon>Braconidae</taxon>
        <taxon>Microgastrinae</taxon>
        <taxon>Cotesia</taxon>
    </lineage>
</organism>
<evidence type="ECO:0000313" key="2">
    <source>
        <dbReference type="EMBL" id="CAG5093767.1"/>
    </source>
</evidence>
<name>A0A8J2MT71_COTCN</name>
<keyword evidence="1" id="KW-1133">Transmembrane helix</keyword>
<gene>
    <name evidence="2" type="ORF">HICCMSTLAB_LOCUS7093</name>
</gene>
<keyword evidence="3" id="KW-1185">Reference proteome</keyword>
<comment type="caution">
    <text evidence="2">The sequence shown here is derived from an EMBL/GenBank/DDBJ whole genome shotgun (WGS) entry which is preliminary data.</text>
</comment>
<protein>
    <submittedName>
        <fullName evidence="2">Uncharacterized protein</fullName>
    </submittedName>
</protein>
<feature type="transmembrane region" description="Helical" evidence="1">
    <location>
        <begin position="134"/>
        <end position="152"/>
    </location>
</feature>
<feature type="transmembrane region" description="Helical" evidence="1">
    <location>
        <begin position="33"/>
        <end position="50"/>
    </location>
</feature>
<dbReference type="AlphaFoldDB" id="A0A8J2MT71"/>